<evidence type="ECO:0000256" key="4">
    <source>
        <dbReference type="SAM" id="SignalP"/>
    </source>
</evidence>
<organism evidence="6">
    <name type="scientific">Sarcoptes scabiei</name>
    <name type="common">Itch mite</name>
    <name type="synonym">Acarus scabiei</name>
    <dbReference type="NCBI Taxonomy" id="52283"/>
    <lineage>
        <taxon>Eukaryota</taxon>
        <taxon>Metazoa</taxon>
        <taxon>Ecdysozoa</taxon>
        <taxon>Arthropoda</taxon>
        <taxon>Chelicerata</taxon>
        <taxon>Arachnida</taxon>
        <taxon>Acari</taxon>
        <taxon>Acariformes</taxon>
        <taxon>Sarcoptiformes</taxon>
        <taxon>Astigmata</taxon>
        <taxon>Psoroptidia</taxon>
        <taxon>Sarcoptoidea</taxon>
        <taxon>Sarcoptidae</taxon>
        <taxon>Sarcoptinae</taxon>
        <taxon>Sarcoptes</taxon>
    </lineage>
</organism>
<sequence length="560" mass="65205">MESILLKILILCSFLMFEICEFKSTDGQNTTITINGSDFTNQTDSRHRLIEVNAACKDPGRPPQSVLSPLQSDYSENEQVVYTCNQFISLRQFRNFDHSLILFYLIGEALRKNDLALALIYKAKNGFPIKLLKEYNLTGQLKPFTKFGNSFIAERLSRPLRASNSDDYYWHLILEHPAMIQMVRISFSIVNHLTDVRLQKNEFDVVNVNTNQFRNCVRVANHSVSPWMFNSTRFDYWYFCRPKSEIDLANEVTKMTNIIRIETKSDTTIEYDLATLILAESYINENNYSDPICGLPEVPFGMEARVINDQTRYAFSCSKNFERADNFGGDHHIIRCSFDNRWSGQLPNCRPTQKCSKFSLENEKNDDRNVEVYKYDRVFYLNETEWIPITGTQAFFRCKDETNIFVGKDIRVCENGEWTNGLHSCIPSAMVNLNGDPLRTRTILIIVFTVLTIMILLSGLTFYFFIKIRNSKQHQQEINPGIISSGMELDNFYCSPNKMLGEEGEMYETIKPRDVRYTPFNVDQYDYCYQNDLPQTDNYYDDSNVRPKSMQQAYLEMFKS</sequence>
<dbReference type="InterPro" id="IPR000436">
    <property type="entry name" value="Sushi_SCR_CCP_dom"/>
</dbReference>
<evidence type="ECO:0000313" key="7">
    <source>
        <dbReference type="EnsemblMetazoa" id="KAF7491658.1"/>
    </source>
</evidence>
<feature type="domain" description="Sushi" evidence="5">
    <location>
        <begin position="291"/>
        <end position="351"/>
    </location>
</feature>
<dbReference type="SUPFAM" id="SSF57535">
    <property type="entry name" value="Complement control module/SCR domain"/>
    <property type="match status" value="1"/>
</dbReference>
<dbReference type="Pfam" id="PF00084">
    <property type="entry name" value="Sushi"/>
    <property type="match status" value="1"/>
</dbReference>
<dbReference type="Proteomes" id="UP000070412">
    <property type="component" value="Unassembled WGS sequence"/>
</dbReference>
<feature type="signal peptide" evidence="4">
    <location>
        <begin position="1"/>
        <end position="27"/>
    </location>
</feature>
<gene>
    <name evidence="6" type="ORF">SSS_5516</name>
</gene>
<dbReference type="AlphaFoldDB" id="A0A834R847"/>
<evidence type="ECO:0000259" key="5">
    <source>
        <dbReference type="PROSITE" id="PS50923"/>
    </source>
</evidence>
<evidence type="ECO:0000256" key="2">
    <source>
        <dbReference type="PROSITE-ProRule" id="PRU00302"/>
    </source>
</evidence>
<keyword evidence="1 2" id="KW-1015">Disulfide bond</keyword>
<dbReference type="EnsemblMetazoa" id="SSS_5516s_mrna">
    <property type="protein sequence ID" value="KAF7491658.1"/>
    <property type="gene ID" value="SSS_5516"/>
</dbReference>
<protein>
    <recommendedName>
        <fullName evidence="5">Sushi domain-containing protein</fullName>
    </recommendedName>
</protein>
<reference evidence="6" key="2">
    <citation type="submission" date="2020-01" db="EMBL/GenBank/DDBJ databases">
        <authorList>
            <person name="Korhonen P.K.K."/>
            <person name="Guangxu M.G."/>
            <person name="Wang T.W."/>
            <person name="Stroehlein A.J.S."/>
            <person name="Young N.D."/>
            <person name="Ang C.-S.A."/>
            <person name="Fernando D.W.F."/>
            <person name="Lu H.L."/>
            <person name="Taylor S.T."/>
            <person name="Ehtesham M.E.M."/>
            <person name="Najaraj S.H.N."/>
            <person name="Harsha G.H.G."/>
            <person name="Madugundu A.M."/>
            <person name="Renuse S.R."/>
            <person name="Holt D.H."/>
            <person name="Pandey A.P."/>
            <person name="Papenfuss A.P."/>
            <person name="Gasser R.B.G."/>
            <person name="Fischer K.F."/>
        </authorList>
    </citation>
    <scope>NUCLEOTIDE SEQUENCE</scope>
    <source>
        <strain evidence="6">SSS_KF_BRIS2020</strain>
    </source>
</reference>
<dbReference type="PROSITE" id="PS50923">
    <property type="entry name" value="SUSHI"/>
    <property type="match status" value="1"/>
</dbReference>
<keyword evidence="3" id="KW-1133">Transmembrane helix</keyword>
<reference evidence="8" key="1">
    <citation type="journal article" date="2020" name="PLoS Negl. Trop. Dis.">
        <title>High-quality nuclear genome for Sarcoptes scabiei-A critical resource for a neglected parasite.</title>
        <authorList>
            <person name="Korhonen P.K."/>
            <person name="Gasser R.B."/>
            <person name="Ma G."/>
            <person name="Wang T."/>
            <person name="Stroehlein A.J."/>
            <person name="Young N.D."/>
            <person name="Ang C.S."/>
            <person name="Fernando D.D."/>
            <person name="Lu H.C."/>
            <person name="Taylor S."/>
            <person name="Reynolds S.L."/>
            <person name="Mofiz E."/>
            <person name="Najaraj S.H."/>
            <person name="Gowda H."/>
            <person name="Madugundu A."/>
            <person name="Renuse S."/>
            <person name="Holt D."/>
            <person name="Pandey A."/>
            <person name="Papenfuss A.T."/>
            <person name="Fischer K."/>
        </authorList>
    </citation>
    <scope>NUCLEOTIDE SEQUENCE [LARGE SCALE GENOMIC DNA]</scope>
</reference>
<proteinExistence type="predicted"/>
<name>A0A834R847_SARSC</name>
<dbReference type="CDD" id="cd00033">
    <property type="entry name" value="CCP"/>
    <property type="match status" value="1"/>
</dbReference>
<keyword evidence="3" id="KW-0472">Membrane</keyword>
<keyword evidence="4" id="KW-0732">Signal</keyword>
<feature type="chain" id="PRO_5038316093" description="Sushi domain-containing protein" evidence="4">
    <location>
        <begin position="28"/>
        <end position="560"/>
    </location>
</feature>
<dbReference type="InterPro" id="IPR035976">
    <property type="entry name" value="Sushi/SCR/CCP_sf"/>
</dbReference>
<accession>A0A834R847</accession>
<evidence type="ECO:0000256" key="3">
    <source>
        <dbReference type="SAM" id="Phobius"/>
    </source>
</evidence>
<feature type="transmembrane region" description="Helical" evidence="3">
    <location>
        <begin position="443"/>
        <end position="466"/>
    </location>
</feature>
<dbReference type="OrthoDB" id="6500660at2759"/>
<dbReference type="EMBL" id="WVUK01000058">
    <property type="protein sequence ID" value="KAF7491658.1"/>
    <property type="molecule type" value="Genomic_DNA"/>
</dbReference>
<keyword evidence="8" id="KW-1185">Reference proteome</keyword>
<evidence type="ECO:0000313" key="6">
    <source>
        <dbReference type="EMBL" id="KAF7491658.1"/>
    </source>
</evidence>
<feature type="disulfide bond" evidence="2">
    <location>
        <begin position="293"/>
        <end position="336"/>
    </location>
</feature>
<keyword evidence="3" id="KW-0812">Transmembrane</keyword>
<evidence type="ECO:0000313" key="8">
    <source>
        <dbReference type="Proteomes" id="UP000070412"/>
    </source>
</evidence>
<evidence type="ECO:0000256" key="1">
    <source>
        <dbReference type="ARBA" id="ARBA00023157"/>
    </source>
</evidence>
<keyword evidence="2" id="KW-0768">Sushi</keyword>
<comment type="caution">
    <text evidence="2">Lacks conserved residue(s) required for the propagation of feature annotation.</text>
</comment>
<reference evidence="7" key="3">
    <citation type="submission" date="2022-06" db="UniProtKB">
        <authorList>
            <consortium name="EnsemblMetazoa"/>
        </authorList>
    </citation>
    <scope>IDENTIFICATION</scope>
</reference>